<dbReference type="InterPro" id="IPR023214">
    <property type="entry name" value="HAD_sf"/>
</dbReference>
<dbReference type="ExpressionAtlas" id="A0A1D6IXS1">
    <property type="expression patterns" value="baseline and differential"/>
</dbReference>
<name>A0A1D6IXS1_MAIZE</name>
<dbReference type="Gene3D" id="3.40.50.1000">
    <property type="entry name" value="HAD superfamily/HAD-like"/>
    <property type="match status" value="1"/>
</dbReference>
<dbReference type="InterPro" id="IPR041492">
    <property type="entry name" value="HAD_2"/>
</dbReference>
<dbReference type="PANTHER" id="PTHR18901:SF40">
    <property type="entry name" value="(DL)-GLYCEROL-3-PHOSPHATASE 2"/>
    <property type="match status" value="1"/>
</dbReference>
<dbReference type="InterPro" id="IPR023198">
    <property type="entry name" value="PGP-like_dom2"/>
</dbReference>
<sequence>MPSADAGDADAMPAPPPQTRAAISHVIFDMDGLLLDTEGFYTTVQEKILMRFGKVFDWSVKAKMMGKTTAESTRILFEEFGLAGLLTPEQFLEERETMLKKLLPTCVAMPGLLRLINLLHTNGIPIAVATGHVVMVPDPRLDVSHHKGADQVLTSLLEFNPSEWGLPPFVD</sequence>
<dbReference type="EMBL" id="CM000786">
    <property type="protein sequence ID" value="AQK40704.1"/>
    <property type="molecule type" value="Genomic_DNA"/>
</dbReference>
<dbReference type="Pfam" id="PF13419">
    <property type="entry name" value="HAD_2"/>
    <property type="match status" value="1"/>
</dbReference>
<dbReference type="SUPFAM" id="SSF56784">
    <property type="entry name" value="HAD-like"/>
    <property type="match status" value="1"/>
</dbReference>
<dbReference type="Gene3D" id="1.10.150.240">
    <property type="entry name" value="Putative phosphatase, domain 2"/>
    <property type="match status" value="1"/>
</dbReference>
<protein>
    <submittedName>
        <fullName evidence="1">(DL)-glycerol-3-phosphatase 2</fullName>
    </submittedName>
</protein>
<proteinExistence type="predicted"/>
<organism evidence="1">
    <name type="scientific">Zea mays</name>
    <name type="common">Maize</name>
    <dbReference type="NCBI Taxonomy" id="4577"/>
    <lineage>
        <taxon>Eukaryota</taxon>
        <taxon>Viridiplantae</taxon>
        <taxon>Streptophyta</taxon>
        <taxon>Embryophyta</taxon>
        <taxon>Tracheophyta</taxon>
        <taxon>Spermatophyta</taxon>
        <taxon>Magnoliopsida</taxon>
        <taxon>Liliopsida</taxon>
        <taxon>Poales</taxon>
        <taxon>Poaceae</taxon>
        <taxon>PACMAD clade</taxon>
        <taxon>Panicoideae</taxon>
        <taxon>Andropogonodae</taxon>
        <taxon>Andropogoneae</taxon>
        <taxon>Tripsacinae</taxon>
        <taxon>Zea</taxon>
    </lineage>
</organism>
<reference evidence="1" key="1">
    <citation type="submission" date="2015-12" db="EMBL/GenBank/DDBJ databases">
        <title>Update maize B73 reference genome by single molecule sequencing technologies.</title>
        <authorList>
            <consortium name="Maize Genome Sequencing Project"/>
            <person name="Ware D."/>
        </authorList>
    </citation>
    <scope>NUCLEOTIDE SEQUENCE</scope>
    <source>
        <tissue evidence="1">Seedling</tissue>
    </source>
</reference>
<dbReference type="PANTHER" id="PTHR18901">
    <property type="entry name" value="2-DEOXYGLUCOSE-6-PHOSPHATE PHOSPHATASE 2"/>
    <property type="match status" value="1"/>
</dbReference>
<dbReference type="FunFam" id="1.10.150.240:FF:000001">
    <property type="entry name" value="Haloacid dehalogenase-like hydrolase domain"/>
    <property type="match status" value="1"/>
</dbReference>
<dbReference type="InterPro" id="IPR036412">
    <property type="entry name" value="HAD-like_sf"/>
</dbReference>
<accession>A0A1D6IXS1</accession>
<dbReference type="AlphaFoldDB" id="A0A1D6IXS1"/>
<evidence type="ECO:0000313" key="1">
    <source>
        <dbReference type="EMBL" id="AQK40704.1"/>
    </source>
</evidence>
<dbReference type="GO" id="GO:0003824">
    <property type="term" value="F:catalytic activity"/>
    <property type="evidence" value="ECO:0007669"/>
    <property type="project" value="UniProtKB-ARBA"/>
</dbReference>
<gene>
    <name evidence="1" type="ORF">ZEAMMB73_Zm00001d024155</name>
</gene>